<dbReference type="AlphaFoldDB" id="E3JC34"/>
<gene>
    <name evidence="2" type="ordered locus">FraEuI1c_5504</name>
</gene>
<dbReference type="KEGG" id="fri:FraEuI1c_5504"/>
<feature type="transmembrane region" description="Helical" evidence="1">
    <location>
        <begin position="54"/>
        <end position="74"/>
    </location>
</feature>
<sequence length="210" mass="23019" precursor="true">MSAGRDSRRPIVVSLVIAMATLAVAASVTVPLVVLTALDDRSLNRWSLIGQAMAPVGLVYSAAALFGIVFTLVLQQRDLSNQRESLNVALDEQRRSSEIALRALHVDLIKMALDDNELAEVWPPLSPGVPETRKDHYCNLILNLQKVAFEAKTIEVDELRGALAYLMHSPDMYQFWTKVRATRVEITEGDAGEDVFTALVDQAYVGASPA</sequence>
<keyword evidence="1" id="KW-0812">Transmembrane</keyword>
<organism evidence="2 3">
    <name type="scientific">Pseudofrankia inefficax (strain DSM 45817 / CECT 9037 / DDB 130130 / EuI1c)</name>
    <name type="common">Frankia inefficax</name>
    <dbReference type="NCBI Taxonomy" id="298654"/>
    <lineage>
        <taxon>Bacteria</taxon>
        <taxon>Bacillati</taxon>
        <taxon>Actinomycetota</taxon>
        <taxon>Actinomycetes</taxon>
        <taxon>Frankiales</taxon>
        <taxon>Frankiaceae</taxon>
        <taxon>Pseudofrankia</taxon>
    </lineage>
</organism>
<protein>
    <submittedName>
        <fullName evidence="2">Uncharacterized protein</fullName>
    </submittedName>
</protein>
<evidence type="ECO:0000313" key="2">
    <source>
        <dbReference type="EMBL" id="ADP83490.1"/>
    </source>
</evidence>
<evidence type="ECO:0000313" key="3">
    <source>
        <dbReference type="Proteomes" id="UP000002484"/>
    </source>
</evidence>
<dbReference type="eggNOG" id="ENOG5033NU0">
    <property type="taxonomic scope" value="Bacteria"/>
</dbReference>
<dbReference type="InParanoid" id="E3JC34"/>
<accession>E3JC34</accession>
<keyword evidence="1" id="KW-1133">Transmembrane helix</keyword>
<evidence type="ECO:0000256" key="1">
    <source>
        <dbReference type="SAM" id="Phobius"/>
    </source>
</evidence>
<feature type="transmembrane region" description="Helical" evidence="1">
    <location>
        <begin position="12"/>
        <end position="34"/>
    </location>
</feature>
<name>E3JC34_PSEI1</name>
<dbReference type="EMBL" id="CP002299">
    <property type="protein sequence ID" value="ADP83490.1"/>
    <property type="molecule type" value="Genomic_DNA"/>
</dbReference>
<dbReference type="HOGENOM" id="CLU_1174917_0_0_11"/>
<dbReference type="Pfam" id="PF19560">
    <property type="entry name" value="DUF6082"/>
    <property type="match status" value="1"/>
</dbReference>
<keyword evidence="1" id="KW-0472">Membrane</keyword>
<dbReference type="InterPro" id="IPR045728">
    <property type="entry name" value="DUF6082"/>
</dbReference>
<proteinExistence type="predicted"/>
<reference evidence="2 3" key="1">
    <citation type="submission" date="2010-10" db="EMBL/GenBank/DDBJ databases">
        <title>Complete sequence of Frankia sp. EuI1c.</title>
        <authorList>
            <consortium name="US DOE Joint Genome Institute"/>
            <person name="Lucas S."/>
            <person name="Copeland A."/>
            <person name="Lapidus A."/>
            <person name="Cheng J.-F."/>
            <person name="Bruce D."/>
            <person name="Goodwin L."/>
            <person name="Pitluck S."/>
            <person name="Chertkov O."/>
            <person name="Detter J.C."/>
            <person name="Han C."/>
            <person name="Tapia R."/>
            <person name="Land M."/>
            <person name="Hauser L."/>
            <person name="Jeffries C."/>
            <person name="Kyrpides N."/>
            <person name="Ivanova N."/>
            <person name="Mikhailova N."/>
            <person name="Beauchemin N."/>
            <person name="Sen A."/>
            <person name="Sur S.A."/>
            <person name="Gtari M."/>
            <person name="Wall L."/>
            <person name="Tisa L."/>
            <person name="Woyke T."/>
        </authorList>
    </citation>
    <scope>NUCLEOTIDE SEQUENCE [LARGE SCALE GENOMIC DNA]</scope>
    <source>
        <strain evidence="3">DSM 45817 / CECT 9037 / EuI1c</strain>
    </source>
</reference>
<keyword evidence="3" id="KW-1185">Reference proteome</keyword>
<dbReference type="Proteomes" id="UP000002484">
    <property type="component" value="Chromosome"/>
</dbReference>